<evidence type="ECO:0000256" key="1">
    <source>
        <dbReference type="ARBA" id="ARBA00004496"/>
    </source>
</evidence>
<evidence type="ECO:0000256" key="6">
    <source>
        <dbReference type="PROSITE-ProRule" id="PRU00089"/>
    </source>
</evidence>
<keyword evidence="2" id="KW-0963">Cytoplasm</keyword>
<dbReference type="SUPFAM" id="SSF46785">
    <property type="entry name" value="Winged helix' DNA-binding domain"/>
    <property type="match status" value="1"/>
</dbReference>
<evidence type="ECO:0000256" key="3">
    <source>
        <dbReference type="ARBA" id="ARBA00023015"/>
    </source>
</evidence>
<dbReference type="CDD" id="cd20032">
    <property type="entry name" value="FH_FOXO"/>
    <property type="match status" value="1"/>
</dbReference>
<dbReference type="Pfam" id="PF00250">
    <property type="entry name" value="Forkhead"/>
    <property type="match status" value="1"/>
</dbReference>
<dbReference type="GO" id="GO:0003700">
    <property type="term" value="F:DNA-binding transcription factor activity"/>
    <property type="evidence" value="ECO:0007669"/>
    <property type="project" value="InterPro"/>
</dbReference>
<keyword evidence="5" id="KW-0804">Transcription</keyword>
<feature type="region of interest" description="Disordered" evidence="7">
    <location>
        <begin position="130"/>
        <end position="151"/>
    </location>
</feature>
<feature type="compositionally biased region" description="Polar residues" evidence="7">
    <location>
        <begin position="133"/>
        <end position="151"/>
    </location>
</feature>
<dbReference type="PRINTS" id="PR00053">
    <property type="entry name" value="FORKHEAD"/>
</dbReference>
<dbReference type="Proteomes" id="UP000887565">
    <property type="component" value="Unplaced"/>
</dbReference>
<feature type="compositionally biased region" description="Low complexity" evidence="7">
    <location>
        <begin position="330"/>
        <end position="353"/>
    </location>
</feature>
<feature type="DNA-binding region" description="Fork-head" evidence="6">
    <location>
        <begin position="172"/>
        <end position="266"/>
    </location>
</feature>
<dbReference type="GO" id="GO:0043565">
    <property type="term" value="F:sequence-specific DNA binding"/>
    <property type="evidence" value="ECO:0007669"/>
    <property type="project" value="InterPro"/>
</dbReference>
<evidence type="ECO:0000256" key="5">
    <source>
        <dbReference type="ARBA" id="ARBA00023163"/>
    </source>
</evidence>
<evidence type="ECO:0000313" key="9">
    <source>
        <dbReference type="Proteomes" id="UP000887565"/>
    </source>
</evidence>
<evidence type="ECO:0000259" key="8">
    <source>
        <dbReference type="PROSITE" id="PS50039"/>
    </source>
</evidence>
<evidence type="ECO:0000313" key="10">
    <source>
        <dbReference type="WBParaSite" id="nRc.2.0.1.t43317-RA"/>
    </source>
</evidence>
<dbReference type="InterPro" id="IPR036390">
    <property type="entry name" value="WH_DNA-bd_sf"/>
</dbReference>
<dbReference type="WBParaSite" id="nRc.2.0.1.t43317-RA">
    <property type="protein sequence ID" value="nRc.2.0.1.t43317-RA"/>
    <property type="gene ID" value="nRc.2.0.1.g43317"/>
</dbReference>
<keyword evidence="3" id="KW-0805">Transcription regulation</keyword>
<dbReference type="Gene3D" id="1.10.10.10">
    <property type="entry name" value="Winged helix-like DNA-binding domain superfamily/Winged helix DNA-binding domain"/>
    <property type="match status" value="1"/>
</dbReference>
<accession>A0A915KWJ3</accession>
<dbReference type="InterPro" id="IPR030456">
    <property type="entry name" value="TF_fork_head_CS_2"/>
</dbReference>
<evidence type="ECO:0000256" key="7">
    <source>
        <dbReference type="SAM" id="MobiDB-lite"/>
    </source>
</evidence>
<feature type="region of interest" description="Disordered" evidence="7">
    <location>
        <begin position="258"/>
        <end position="299"/>
    </location>
</feature>
<dbReference type="GO" id="GO:0005634">
    <property type="term" value="C:nucleus"/>
    <property type="evidence" value="ECO:0007669"/>
    <property type="project" value="UniProtKB-SubCell"/>
</dbReference>
<reference evidence="10" key="1">
    <citation type="submission" date="2022-11" db="UniProtKB">
        <authorList>
            <consortium name="WormBaseParasite"/>
        </authorList>
    </citation>
    <scope>IDENTIFICATION</scope>
</reference>
<dbReference type="SMART" id="SM00339">
    <property type="entry name" value="FH"/>
    <property type="match status" value="1"/>
</dbReference>
<dbReference type="PANTHER" id="PTHR45767">
    <property type="entry name" value="FORKHEAD BOX PROTEIN O"/>
    <property type="match status" value="1"/>
</dbReference>
<dbReference type="GO" id="GO:0005737">
    <property type="term" value="C:cytoplasm"/>
    <property type="evidence" value="ECO:0007669"/>
    <property type="project" value="UniProtKB-SubCell"/>
</dbReference>
<sequence length="733" mass="80521">MKSFESRRFRWPTNYSQIMDKQDLNETYNLARERSNTWPSSHVGHFQANIHNHHPQSQQQHRNFITDSYRYSNDPYAHFVYSPNFSPLSASQCSSTLGLSLISESNESLASAASSTLTVSADDLGSNAALNGAGSQWPQSNQRLPFNTDTASSGRATFMNQPTVTYRSGHPSYVELITQAILTSTEQRMTLAEIYDWMVKNVDAFKNQRNLHSSTGWKNSVRHNLSLHSRFKRVKRNGMDKPSWWTVDLTEEAKRYRTSATKHPKNVKSAVQTTPVGQIRSWSHNDPSSSNSPKRMMGISGQNSLMNATNTVAITTVNATSCDSLYSSTSSSSAAASRDNSFSSSFRPSVLSNGDRKFSVDDPIGCDTSDYSSASINNNFSADLMIDNPNNIPDGGPTDVQCSLRDLLSSSFKLSNGDHYHNDDPYSLSLTSGLAQAITAGLGTEYAQYGTTGASRWPHGHAFPLNNFSASDSSYTKALQQQSKKAAEAHKIKREFDQSFSSGDNNMTNTLIEDGEQTLRVTMLSGNEQQVSIPAPVPLKIFVQDEKQCQTEADELNKNLWRQLMINSNSNSMMNNSMILSSAANVIPIDTPTHFFPDKLSDNKTFDNFANASLFNDHLTAHQRVNSDELCRLLLTNSSSTTTITGDKMLCGVNENSLDNASSASVATMINTRAFLTDCNRTPSAAANAPPVVVNSSYANTTRCQTAAAAATNVGPLWSTWLNSVDDAVEFSN</sequence>
<dbReference type="InterPro" id="IPR036388">
    <property type="entry name" value="WH-like_DNA-bd_sf"/>
</dbReference>
<evidence type="ECO:0000256" key="2">
    <source>
        <dbReference type="ARBA" id="ARBA00022490"/>
    </source>
</evidence>
<feature type="region of interest" description="Disordered" evidence="7">
    <location>
        <begin position="330"/>
        <end position="358"/>
    </location>
</feature>
<organism evidence="9 10">
    <name type="scientific">Romanomermis culicivorax</name>
    <name type="common">Nematode worm</name>
    <dbReference type="NCBI Taxonomy" id="13658"/>
    <lineage>
        <taxon>Eukaryota</taxon>
        <taxon>Metazoa</taxon>
        <taxon>Ecdysozoa</taxon>
        <taxon>Nematoda</taxon>
        <taxon>Enoplea</taxon>
        <taxon>Dorylaimia</taxon>
        <taxon>Mermithida</taxon>
        <taxon>Mermithoidea</taxon>
        <taxon>Mermithidae</taxon>
        <taxon>Romanomermis</taxon>
    </lineage>
</organism>
<dbReference type="PROSITE" id="PS50039">
    <property type="entry name" value="FORK_HEAD_3"/>
    <property type="match status" value="1"/>
</dbReference>
<keyword evidence="4 6" id="KW-0238">DNA-binding</keyword>
<keyword evidence="6" id="KW-0539">Nucleus</keyword>
<feature type="domain" description="Fork-head" evidence="8">
    <location>
        <begin position="172"/>
        <end position="266"/>
    </location>
</feature>
<dbReference type="PROSITE" id="PS00658">
    <property type="entry name" value="FORK_HEAD_2"/>
    <property type="match status" value="1"/>
</dbReference>
<name>A0A915KWJ3_ROMCU</name>
<evidence type="ECO:0000256" key="4">
    <source>
        <dbReference type="ARBA" id="ARBA00023125"/>
    </source>
</evidence>
<keyword evidence="9" id="KW-1185">Reference proteome</keyword>
<dbReference type="InterPro" id="IPR001766">
    <property type="entry name" value="Fork_head_dom"/>
</dbReference>
<feature type="compositionally biased region" description="Low complexity" evidence="7">
    <location>
        <begin position="281"/>
        <end position="293"/>
    </location>
</feature>
<protein>
    <submittedName>
        <fullName evidence="10">Fork-head domain-containing protein</fullName>
    </submittedName>
</protein>
<proteinExistence type="predicted"/>
<dbReference type="AlphaFoldDB" id="A0A915KWJ3"/>
<comment type="subcellular location">
    <subcellularLocation>
        <location evidence="1">Cytoplasm</location>
    </subcellularLocation>
    <subcellularLocation>
        <location evidence="6">Nucleus</location>
    </subcellularLocation>
</comment>